<feature type="transmembrane region" description="Helical" evidence="1">
    <location>
        <begin position="314"/>
        <end position="333"/>
    </location>
</feature>
<evidence type="ECO:0000313" key="4">
    <source>
        <dbReference type="EMBL" id="CCW33987.1"/>
    </source>
</evidence>
<sequence length="665" mass="75005">MANFSKTADSLETTLSEGRPQGRGWISLRVTLLALLLAPLTAYWTADQVVDVIFSLMIPPVIMTFVVAIINLGVRKISRRWALTEGELIIFYGMHTVLGAICAEWMNIVNPHIATYALYASSNSDYRNKILPYITTWLFVPYQDADKFKDYRDGGHGFHYFLTHLHLWWSYVLGWTLIVGLVGFAMLCINSLMRDEWTNREKLAFPIIQLPLAVVQMGAGRLPLWKNRYFTGAFLIMFAIDIINGFHQFYPNLPLINVRFIGDLQQLFPNPPFNAIGWTPIGIFPYMAVIGFFMPTDLLFSCIFFFFFRKALQVFTYAIGYTQSAGVFGGGGLVPSPPYFSEQSWGAFIGLFVMAIWVARGYLREVWQQILHGHPPGDRGVPHRVAFAGLVLSVVALCVIGVDIGIPLWMTFVTIVLFLIFSVALTRMRAQVGPPSHEMAFMGPNQMIVDFAGTQNLPEAGVSRMVNTFFFLNRIHRTHPMPHQLEAMKMGERARINQRALFIAILLAMVVGSILGHLIYIYRGYVWGAGDVGGDVSGTVSSFTTKHQPPNIVAILFVLIGFCVVLLLDFIRFQVPGFPFHPVGYALAMNFGLDYFWFGLLIVYLIKLFVEKYYGLKGHDKLHQVALGIILAEFCAETIWAVYSMTHNHFATYSVSINGRLGWNQ</sequence>
<dbReference type="Pfam" id="PF20580">
    <property type="entry name" value="DUF6784"/>
    <property type="match status" value="1"/>
</dbReference>
<feature type="transmembrane region" description="Helical" evidence="1">
    <location>
        <begin position="384"/>
        <end position="402"/>
    </location>
</feature>
<feature type="transmembrane region" description="Helical" evidence="1">
    <location>
        <begin position="583"/>
        <end position="605"/>
    </location>
</feature>
<reference evidence="5" key="1">
    <citation type="submission" date="2013-03" db="EMBL/GenBank/DDBJ databases">
        <title>Genome sequence of Chthonomonas calidirosea, the first sequenced genome from the Armatimonadetes phylum (formally candidate division OP10).</title>
        <authorList>
            <person name="Lee K.C.Y."/>
            <person name="Morgan X.C."/>
            <person name="Dunfield P.F."/>
            <person name="Tamas I."/>
            <person name="Houghton K.M."/>
            <person name="Vyssotski M."/>
            <person name="Ryan J.L.J."/>
            <person name="Lagutin K."/>
            <person name="McDonald I.R."/>
            <person name="Stott M.B."/>
        </authorList>
    </citation>
    <scope>NUCLEOTIDE SEQUENCE [LARGE SCALE GENOMIC DNA]</scope>
    <source>
        <strain evidence="5">DSM 23976 / ICMP 18418 / T49</strain>
    </source>
</reference>
<dbReference type="HOGENOM" id="CLU_405827_0_0_0"/>
<dbReference type="InParanoid" id="S0EUH9"/>
<feature type="transmembrane region" description="Helical" evidence="1">
    <location>
        <begin position="345"/>
        <end position="363"/>
    </location>
</feature>
<organism evidence="4 5">
    <name type="scientific">Chthonomonas calidirosea (strain DSM 23976 / ICMP 18418 / T49)</name>
    <dbReference type="NCBI Taxonomy" id="1303518"/>
    <lineage>
        <taxon>Bacteria</taxon>
        <taxon>Bacillati</taxon>
        <taxon>Armatimonadota</taxon>
        <taxon>Chthonomonadia</taxon>
        <taxon>Chthonomonadales</taxon>
        <taxon>Chthonomonadaceae</taxon>
        <taxon>Chthonomonas</taxon>
    </lineage>
</organism>
<dbReference type="Pfam" id="PF20581">
    <property type="entry name" value="DUF6785"/>
    <property type="match status" value="1"/>
</dbReference>
<evidence type="ECO:0000256" key="1">
    <source>
        <dbReference type="SAM" id="Phobius"/>
    </source>
</evidence>
<feature type="transmembrane region" description="Helical" evidence="1">
    <location>
        <begin position="283"/>
        <end position="307"/>
    </location>
</feature>
<dbReference type="Proteomes" id="UP000014227">
    <property type="component" value="Chromosome I"/>
</dbReference>
<feature type="transmembrane region" description="Helical" evidence="1">
    <location>
        <begin position="500"/>
        <end position="522"/>
    </location>
</feature>
<feature type="transmembrane region" description="Helical" evidence="1">
    <location>
        <begin position="552"/>
        <end position="571"/>
    </location>
</feature>
<dbReference type="PATRIC" id="fig|1303518.3.peg.152"/>
<dbReference type="eggNOG" id="ENOG502Z7XV">
    <property type="taxonomic scope" value="Bacteria"/>
</dbReference>
<keyword evidence="1" id="KW-1133">Transmembrane helix</keyword>
<feature type="transmembrane region" description="Helical" evidence="1">
    <location>
        <begin position="168"/>
        <end position="193"/>
    </location>
</feature>
<dbReference type="OrthoDB" id="5428060at2"/>
<protein>
    <submittedName>
        <fullName evidence="4">Uncharacterized protein</fullName>
    </submittedName>
</protein>
<proteinExistence type="predicted"/>
<feature type="transmembrane region" description="Helical" evidence="1">
    <location>
        <begin position="86"/>
        <end position="106"/>
    </location>
</feature>
<dbReference type="RefSeq" id="WP_016481551.1">
    <property type="nucleotide sequence ID" value="NC_021487.1"/>
</dbReference>
<keyword evidence="5" id="KW-1185">Reference proteome</keyword>
<evidence type="ECO:0000259" key="2">
    <source>
        <dbReference type="Pfam" id="PF20580"/>
    </source>
</evidence>
<name>S0EUH9_CHTCT</name>
<feature type="transmembrane region" description="Helical" evidence="1">
    <location>
        <begin position="408"/>
        <end position="426"/>
    </location>
</feature>
<feature type="domain" description="DUF6785" evidence="3">
    <location>
        <begin position="28"/>
        <end position="528"/>
    </location>
</feature>
<evidence type="ECO:0000259" key="3">
    <source>
        <dbReference type="Pfam" id="PF20581"/>
    </source>
</evidence>
<dbReference type="InterPro" id="IPR046711">
    <property type="entry name" value="DUF6784"/>
</dbReference>
<feature type="transmembrane region" description="Helical" evidence="1">
    <location>
        <begin position="26"/>
        <end position="46"/>
    </location>
</feature>
<keyword evidence="1" id="KW-0812">Transmembrane</keyword>
<evidence type="ECO:0000313" key="5">
    <source>
        <dbReference type="Proteomes" id="UP000014227"/>
    </source>
</evidence>
<accession>S0EUH9</accession>
<feature type="transmembrane region" description="Helical" evidence="1">
    <location>
        <begin position="52"/>
        <end position="74"/>
    </location>
</feature>
<feature type="transmembrane region" description="Helical" evidence="1">
    <location>
        <begin position="229"/>
        <end position="250"/>
    </location>
</feature>
<keyword evidence="1" id="KW-0472">Membrane</keyword>
<dbReference type="EMBL" id="HF951689">
    <property type="protein sequence ID" value="CCW33987.1"/>
    <property type="molecule type" value="Genomic_DNA"/>
</dbReference>
<dbReference type="KEGG" id="ccz:CCALI_00149"/>
<feature type="transmembrane region" description="Helical" evidence="1">
    <location>
        <begin position="625"/>
        <end position="643"/>
    </location>
</feature>
<dbReference type="AlphaFoldDB" id="S0EUH9"/>
<dbReference type="InterPro" id="IPR046712">
    <property type="entry name" value="DUF6785"/>
</dbReference>
<gene>
    <name evidence="4" type="ORF">CCALI_00149</name>
</gene>
<feature type="domain" description="DUF6784" evidence="2">
    <location>
        <begin position="556"/>
        <end position="648"/>
    </location>
</feature>